<dbReference type="Proteomes" id="UP000054564">
    <property type="component" value="Unassembled WGS sequence"/>
</dbReference>
<sequence length="298" mass="33882">MSTGSETVVQVTRFLLTTSNYAIWKLPTAAKLEDLGIRLFVTGILKLEKDTPAEELARLSQLNVKAYSMIIQNLDPDNLALVTTTMPEIDQFDGHKLWNLLKNKYAGNDRVSRSTALDTFLDIEFKDVQSFCSAIRLANQKMVLANVLNDDEVKIMLMLRHLPRTQFQSFRDIVSMGFASEPFESIVKRLESYSISNNIKSDRLAQTSLHTRSDQGTSTRPVCDHCKTPGHGINNCWKKYPEKAPKTHQAHMTITDNANQLNSNQNDNEGGDFSYFRTADGVRHHIDKMRFEGVKYFK</sequence>
<gene>
    <name evidence="1" type="ORF">PSTG_12495</name>
</gene>
<dbReference type="OrthoDB" id="2505270at2759"/>
<dbReference type="Pfam" id="PF14223">
    <property type="entry name" value="Retrotran_gag_2"/>
    <property type="match status" value="1"/>
</dbReference>
<keyword evidence="2" id="KW-1185">Reference proteome</keyword>
<organism evidence="1 2">
    <name type="scientific">Puccinia striiformis f. sp. tritici PST-78</name>
    <dbReference type="NCBI Taxonomy" id="1165861"/>
    <lineage>
        <taxon>Eukaryota</taxon>
        <taxon>Fungi</taxon>
        <taxon>Dikarya</taxon>
        <taxon>Basidiomycota</taxon>
        <taxon>Pucciniomycotina</taxon>
        <taxon>Pucciniomycetes</taxon>
        <taxon>Pucciniales</taxon>
        <taxon>Pucciniaceae</taxon>
        <taxon>Puccinia</taxon>
    </lineage>
</organism>
<protein>
    <recommendedName>
        <fullName evidence="3">Retrotransposon Copia-like N-terminal domain-containing protein</fullName>
    </recommendedName>
</protein>
<accession>A0A0L0V4D4</accession>
<evidence type="ECO:0000313" key="2">
    <source>
        <dbReference type="Proteomes" id="UP000054564"/>
    </source>
</evidence>
<dbReference type="AlphaFoldDB" id="A0A0L0V4D4"/>
<reference evidence="2" key="1">
    <citation type="submission" date="2014-03" db="EMBL/GenBank/DDBJ databases">
        <title>The Genome Sequence of Puccinia striiformis f. sp. tritici PST-78.</title>
        <authorList>
            <consortium name="The Broad Institute Genome Sequencing Platform"/>
            <person name="Cuomo C."/>
            <person name="Hulbert S."/>
            <person name="Chen X."/>
            <person name="Walker B."/>
            <person name="Young S.K."/>
            <person name="Zeng Q."/>
            <person name="Gargeya S."/>
            <person name="Fitzgerald M."/>
            <person name="Haas B."/>
            <person name="Abouelleil A."/>
            <person name="Alvarado L."/>
            <person name="Arachchi H.M."/>
            <person name="Berlin A.M."/>
            <person name="Chapman S.B."/>
            <person name="Goldberg J."/>
            <person name="Griggs A."/>
            <person name="Gujja S."/>
            <person name="Hansen M."/>
            <person name="Howarth C."/>
            <person name="Imamovic A."/>
            <person name="Larimer J."/>
            <person name="McCowan C."/>
            <person name="Montmayeur A."/>
            <person name="Murphy C."/>
            <person name="Neiman D."/>
            <person name="Pearson M."/>
            <person name="Priest M."/>
            <person name="Roberts A."/>
            <person name="Saif S."/>
            <person name="Shea T."/>
            <person name="Sisk P."/>
            <person name="Sykes S."/>
            <person name="Wortman J."/>
            <person name="Nusbaum C."/>
            <person name="Birren B."/>
        </authorList>
    </citation>
    <scope>NUCLEOTIDE SEQUENCE [LARGE SCALE GENOMIC DNA]</scope>
    <source>
        <strain evidence="2">race PST-78</strain>
    </source>
</reference>
<proteinExistence type="predicted"/>
<evidence type="ECO:0008006" key="3">
    <source>
        <dbReference type="Google" id="ProtNLM"/>
    </source>
</evidence>
<dbReference type="STRING" id="1165861.A0A0L0V4D4"/>
<comment type="caution">
    <text evidence="1">The sequence shown here is derived from an EMBL/GenBank/DDBJ whole genome shotgun (WGS) entry which is preliminary data.</text>
</comment>
<name>A0A0L0V4D4_9BASI</name>
<evidence type="ECO:0000313" key="1">
    <source>
        <dbReference type="EMBL" id="KNE94165.1"/>
    </source>
</evidence>
<dbReference type="EMBL" id="AJIL01000122">
    <property type="protein sequence ID" value="KNE94165.1"/>
    <property type="molecule type" value="Genomic_DNA"/>
</dbReference>